<feature type="transmembrane region" description="Helical" evidence="1">
    <location>
        <begin position="103"/>
        <end position="136"/>
    </location>
</feature>
<accession>A0A5C6RWR0</accession>
<dbReference type="Proteomes" id="UP000321721">
    <property type="component" value="Unassembled WGS sequence"/>
</dbReference>
<feature type="transmembrane region" description="Helical" evidence="1">
    <location>
        <begin position="207"/>
        <end position="231"/>
    </location>
</feature>
<dbReference type="EMBL" id="VOOS01000001">
    <property type="protein sequence ID" value="TXB66613.1"/>
    <property type="molecule type" value="Genomic_DNA"/>
</dbReference>
<evidence type="ECO:0000256" key="1">
    <source>
        <dbReference type="SAM" id="Phobius"/>
    </source>
</evidence>
<sequence length="269" mass="30632">MNMQDKLQDLITNDYEFKFGEYFSRGWQLFGKKPGHYIGFFALTMLMIMVVAFIPVIGSIGAQILGGVLMVGFFVFSQNIQYNANPTFDDLFKPFSSFGKITIVQLIILGFTIVILMPILIFGFTSIFSGIFDIVQNADYYDNNPGAVFEMFDLEAMIPLAIITYLFLFFIQTIYMFSNPIAHFFNVSAWESMEASRKIIQKKFFHFFGLIILLAIMNIAGAMCIFVGLFITIPLTYTTMYAAFDDILKPTEANNDSLANDDSFEKRDN</sequence>
<feature type="transmembrane region" description="Helical" evidence="1">
    <location>
        <begin position="156"/>
        <end position="177"/>
    </location>
</feature>
<reference evidence="2 3" key="1">
    <citation type="submission" date="2019-08" db="EMBL/GenBank/DDBJ databases">
        <title>Genome of Vicingus serpentipes NCIMB 15042.</title>
        <authorList>
            <person name="Bowman J.P."/>
        </authorList>
    </citation>
    <scope>NUCLEOTIDE SEQUENCE [LARGE SCALE GENOMIC DNA]</scope>
    <source>
        <strain evidence="2 3">NCIMB 15042</strain>
    </source>
</reference>
<feature type="transmembrane region" description="Helical" evidence="1">
    <location>
        <begin position="64"/>
        <end position="82"/>
    </location>
</feature>
<evidence type="ECO:0000313" key="2">
    <source>
        <dbReference type="EMBL" id="TXB66613.1"/>
    </source>
</evidence>
<dbReference type="InterPro" id="IPR010380">
    <property type="entry name" value="DUF975"/>
</dbReference>
<dbReference type="PANTHER" id="PTHR40076:SF1">
    <property type="entry name" value="MEMBRANE PROTEIN"/>
    <property type="match status" value="1"/>
</dbReference>
<evidence type="ECO:0000313" key="3">
    <source>
        <dbReference type="Proteomes" id="UP000321721"/>
    </source>
</evidence>
<evidence type="ECO:0008006" key="4">
    <source>
        <dbReference type="Google" id="ProtNLM"/>
    </source>
</evidence>
<name>A0A5C6RWR0_9FLAO</name>
<keyword evidence="3" id="KW-1185">Reference proteome</keyword>
<protein>
    <recommendedName>
        <fullName evidence="4">DUF975 family protein</fullName>
    </recommendedName>
</protein>
<feature type="transmembrane region" description="Helical" evidence="1">
    <location>
        <begin position="37"/>
        <end position="58"/>
    </location>
</feature>
<keyword evidence="1" id="KW-0812">Transmembrane</keyword>
<proteinExistence type="predicted"/>
<gene>
    <name evidence="2" type="ORF">FRY74_00055</name>
</gene>
<comment type="caution">
    <text evidence="2">The sequence shown here is derived from an EMBL/GenBank/DDBJ whole genome shotgun (WGS) entry which is preliminary data.</text>
</comment>
<dbReference type="AlphaFoldDB" id="A0A5C6RWR0"/>
<dbReference type="PANTHER" id="PTHR40076">
    <property type="entry name" value="MEMBRANE PROTEIN-RELATED"/>
    <property type="match status" value="1"/>
</dbReference>
<keyword evidence="1" id="KW-0472">Membrane</keyword>
<keyword evidence="1" id="KW-1133">Transmembrane helix</keyword>
<organism evidence="2 3">
    <name type="scientific">Vicingus serpentipes</name>
    <dbReference type="NCBI Taxonomy" id="1926625"/>
    <lineage>
        <taxon>Bacteria</taxon>
        <taxon>Pseudomonadati</taxon>
        <taxon>Bacteroidota</taxon>
        <taxon>Flavobacteriia</taxon>
        <taxon>Flavobacteriales</taxon>
        <taxon>Vicingaceae</taxon>
        <taxon>Vicingus</taxon>
    </lineage>
</organism>